<feature type="transmembrane region" description="Helical" evidence="6">
    <location>
        <begin position="74"/>
        <end position="95"/>
    </location>
</feature>
<dbReference type="GO" id="GO:0022857">
    <property type="term" value="F:transmembrane transporter activity"/>
    <property type="evidence" value="ECO:0007669"/>
    <property type="project" value="InterPro"/>
</dbReference>
<proteinExistence type="predicted"/>
<dbReference type="EMBL" id="CAFARE010000017">
    <property type="protein sequence ID" value="CAB4838494.1"/>
    <property type="molecule type" value="Genomic_DNA"/>
</dbReference>
<feature type="transmembrane region" description="Helical" evidence="6">
    <location>
        <begin position="132"/>
        <end position="152"/>
    </location>
</feature>
<keyword evidence="3 6" id="KW-0812">Transmembrane</keyword>
<evidence type="ECO:0000256" key="6">
    <source>
        <dbReference type="SAM" id="Phobius"/>
    </source>
</evidence>
<gene>
    <name evidence="7" type="ORF">UFOPK2662_01039</name>
    <name evidence="8" type="ORF">UFOPK3232_00622</name>
</gene>
<evidence type="ECO:0000256" key="5">
    <source>
        <dbReference type="ARBA" id="ARBA00023136"/>
    </source>
</evidence>
<reference evidence="7" key="1">
    <citation type="submission" date="2020-05" db="EMBL/GenBank/DDBJ databases">
        <authorList>
            <person name="Chiriac C."/>
            <person name="Salcher M."/>
            <person name="Ghai R."/>
            <person name="Kavagutti S V."/>
        </authorList>
    </citation>
    <scope>NUCLEOTIDE SEQUENCE</scope>
</reference>
<accession>A0A6J6RSZ6</accession>
<organism evidence="7">
    <name type="scientific">freshwater metagenome</name>
    <dbReference type="NCBI Taxonomy" id="449393"/>
    <lineage>
        <taxon>unclassified sequences</taxon>
        <taxon>metagenomes</taxon>
        <taxon>ecological metagenomes</taxon>
    </lineage>
</organism>
<feature type="transmembrane region" description="Helical" evidence="6">
    <location>
        <begin position="283"/>
        <end position="302"/>
    </location>
</feature>
<dbReference type="GO" id="GO:0005886">
    <property type="term" value="C:plasma membrane"/>
    <property type="evidence" value="ECO:0007669"/>
    <property type="project" value="UniProtKB-SubCell"/>
</dbReference>
<keyword evidence="4 6" id="KW-1133">Transmembrane helix</keyword>
<evidence type="ECO:0000256" key="2">
    <source>
        <dbReference type="ARBA" id="ARBA00022475"/>
    </source>
</evidence>
<dbReference type="EMBL" id="CAEZYI010000071">
    <property type="protein sequence ID" value="CAB4725478.1"/>
    <property type="molecule type" value="Genomic_DNA"/>
</dbReference>
<dbReference type="AlphaFoldDB" id="A0A6J6RSZ6"/>
<feature type="transmembrane region" description="Helical" evidence="6">
    <location>
        <begin position="308"/>
        <end position="326"/>
    </location>
</feature>
<keyword evidence="5 6" id="KW-0472">Membrane</keyword>
<evidence type="ECO:0000313" key="8">
    <source>
        <dbReference type="EMBL" id="CAB4838494.1"/>
    </source>
</evidence>
<protein>
    <submittedName>
        <fullName evidence="7">Unannotated protein</fullName>
    </submittedName>
</protein>
<sequence length="332" mass="34141">MSTEQSGAGLAKRLFGNQQFLLLLVWFAMVAFFSAFNSIFFSTAVFGNILLDWAPVALMAVGQTYVIISGGIDLSVGSTVALSGVVTAFQMQYMMNSGRNQWLIIFVGTLIAAITGTVIGLVNGFLITKARIVPFIATLVTMGAASGLAIVYSGGAPIGGGPDKAITLSVPWLGPLSTPGIIVIAIVLVCGLFLHRARFGRYTFAIGSNEFAARTAGINVNRHYMKVYALSGLLSGLAGMYFYCRLGAGAPTSGYGGELDAIASVVIGGAALSGGVGKISGTVLGALILTTTTSGLIIIGVAPDWKQVVVAVLIAAAVLLQGFKAGTRGGSR</sequence>
<feature type="transmembrane region" description="Helical" evidence="6">
    <location>
        <begin position="20"/>
        <end position="40"/>
    </location>
</feature>
<dbReference type="CDD" id="cd06579">
    <property type="entry name" value="TM_PBP1_transp_AraH_like"/>
    <property type="match status" value="1"/>
</dbReference>
<evidence type="ECO:0000256" key="1">
    <source>
        <dbReference type="ARBA" id="ARBA00004651"/>
    </source>
</evidence>
<name>A0A6J6RSZ6_9ZZZZ</name>
<comment type="subcellular location">
    <subcellularLocation>
        <location evidence="1">Cell membrane</location>
        <topology evidence="1">Multi-pass membrane protein</topology>
    </subcellularLocation>
</comment>
<evidence type="ECO:0000256" key="4">
    <source>
        <dbReference type="ARBA" id="ARBA00022989"/>
    </source>
</evidence>
<evidence type="ECO:0000256" key="3">
    <source>
        <dbReference type="ARBA" id="ARBA00022692"/>
    </source>
</evidence>
<dbReference type="InterPro" id="IPR001851">
    <property type="entry name" value="ABC_transp_permease"/>
</dbReference>
<feature type="transmembrane region" description="Helical" evidence="6">
    <location>
        <begin position="172"/>
        <end position="194"/>
    </location>
</feature>
<dbReference type="PANTHER" id="PTHR32196">
    <property type="entry name" value="ABC TRANSPORTER PERMEASE PROTEIN YPHD-RELATED-RELATED"/>
    <property type="match status" value="1"/>
</dbReference>
<evidence type="ECO:0000313" key="7">
    <source>
        <dbReference type="EMBL" id="CAB4725478.1"/>
    </source>
</evidence>
<dbReference type="Pfam" id="PF02653">
    <property type="entry name" value="BPD_transp_2"/>
    <property type="match status" value="1"/>
</dbReference>
<feature type="transmembrane region" description="Helical" evidence="6">
    <location>
        <begin position="227"/>
        <end position="243"/>
    </location>
</feature>
<keyword evidence="2" id="KW-1003">Cell membrane</keyword>
<feature type="transmembrane region" description="Helical" evidence="6">
    <location>
        <begin position="101"/>
        <end position="125"/>
    </location>
</feature>